<gene>
    <name evidence="4" type="ORF">M0812_18095</name>
</gene>
<keyword evidence="1" id="KW-0175">Coiled coil</keyword>
<sequence length="819" mass="96495">MTYLISSSPPESKEEGRFGTITLSNVQENLTSIFQDLKKLQTSFEITKKTKKVNSSLKKLTSKIKEFENQSKQVVNLHIQKREAKDFFLFKSKAKKGLGINKSTSDVLDPQNKKLIEKLRKKTSHHQTMILQMENKQYDEKKNERIEQIQTKLRNGVNENNRVRDYLQKKKIGNSVIEGQIKQIETLQKKNTMRSFVQKSKNEKLSELQTAIKRKEFDLKKLKHIFETKSTVANIEKLDSYRLQIELIKQEKSSLEKELKEQQESHRKKYSNNISEDSIGSVSESDNIIVEKYPPKKMVHSKSQLYSEDYRWKTDLTELSSSSTEENYKEIMLKSSSTQITIDNDETGTENESKIEFPSNNNNSNNNNNNEEHEKNEKKGEEKKKEEEEIDIKDMPTLFTFPAGIEYFKEYLVKGMSQENLLFYLDVKKFKNTYRTNKNIYQTANNIYKKYIKNESIFQVNIDYESREMIEQLIIDKKISYEMFNHAQDIVYGHMDHNEFGPFKKSEIYQNLVEQLKTQTNFDYDVKTKKSILIVKTSKARILNTDFHFKGKARNAVILCEELMESIIFILNSHYSISTKTVELNVISQSLAFNRFVASSTELQKLDVSSLTHYQRVGCFINIYNTLLFHIAILYGLPLQINEKEFYQDYKYNIGGHFFSLQDIRNGILRNNKDQRNNPYFTSNDPRREFSLQKKSIDPKLHFCLNDFHSSPMVVQTVYQHKISKFIKHVTRVTLSKRVFLQKKKLFLPRLFQDYSTDFGNSKSNILQWIYKYLNMKKKKKKIHFNESTPLKFYKNPPKMVKFLLNKNSQMLQKFGSGN</sequence>
<evidence type="ECO:0000313" key="4">
    <source>
        <dbReference type="EMBL" id="KAJ3436051.1"/>
    </source>
</evidence>
<dbReference type="InterPro" id="IPR036305">
    <property type="entry name" value="RGS_sf"/>
</dbReference>
<evidence type="ECO:0000259" key="3">
    <source>
        <dbReference type="PROSITE" id="PS50132"/>
    </source>
</evidence>
<feature type="region of interest" description="Disordered" evidence="2">
    <location>
        <begin position="339"/>
        <end position="389"/>
    </location>
</feature>
<feature type="compositionally biased region" description="Basic and acidic residues" evidence="2">
    <location>
        <begin position="370"/>
        <end position="387"/>
    </location>
</feature>
<dbReference type="Pfam" id="PF04784">
    <property type="entry name" value="DUF547"/>
    <property type="match status" value="1"/>
</dbReference>
<dbReference type="SUPFAM" id="SSF48097">
    <property type="entry name" value="Regulator of G-protein signaling, RGS"/>
    <property type="match status" value="1"/>
</dbReference>
<feature type="coiled-coil region" evidence="1">
    <location>
        <begin position="50"/>
        <end position="77"/>
    </location>
</feature>
<dbReference type="EMBL" id="JANTQA010000036">
    <property type="protein sequence ID" value="KAJ3436051.1"/>
    <property type="molecule type" value="Genomic_DNA"/>
</dbReference>
<dbReference type="PROSITE" id="PS50132">
    <property type="entry name" value="RGS"/>
    <property type="match status" value="1"/>
</dbReference>
<comment type="caution">
    <text evidence="4">The sequence shown here is derived from an EMBL/GenBank/DDBJ whole genome shotgun (WGS) entry which is preliminary data.</text>
</comment>
<evidence type="ECO:0000256" key="1">
    <source>
        <dbReference type="SAM" id="Coils"/>
    </source>
</evidence>
<dbReference type="AlphaFoldDB" id="A0AAV7Z1Q6"/>
<organism evidence="4 5">
    <name type="scientific">Anaeramoeba flamelloides</name>
    <dbReference type="NCBI Taxonomy" id="1746091"/>
    <lineage>
        <taxon>Eukaryota</taxon>
        <taxon>Metamonada</taxon>
        <taxon>Anaeramoebidae</taxon>
        <taxon>Anaeramoeba</taxon>
    </lineage>
</organism>
<feature type="domain" description="RGS" evidence="3">
    <location>
        <begin position="394"/>
        <end position="513"/>
    </location>
</feature>
<dbReference type="Gene3D" id="1.10.167.10">
    <property type="entry name" value="Regulator of G-protein Signalling 4, domain 2"/>
    <property type="match status" value="1"/>
</dbReference>
<dbReference type="InterPro" id="IPR044926">
    <property type="entry name" value="RGS_subdomain_2"/>
</dbReference>
<dbReference type="Pfam" id="PF00615">
    <property type="entry name" value="RGS"/>
    <property type="match status" value="1"/>
</dbReference>
<accession>A0AAV7Z1Q6</accession>
<protein>
    <submittedName>
        <fullName evidence="4">Electron carrier/ protein disulfide oxidoreductase</fullName>
    </submittedName>
</protein>
<dbReference type="CDD" id="cd07440">
    <property type="entry name" value="RGS"/>
    <property type="match status" value="1"/>
</dbReference>
<name>A0AAV7Z1Q6_9EUKA</name>
<feature type="compositionally biased region" description="Low complexity" evidence="2">
    <location>
        <begin position="360"/>
        <end position="369"/>
    </location>
</feature>
<dbReference type="PANTHER" id="PTHR46361:SF3">
    <property type="entry name" value="ELECTRON CARRIER_ PROTEIN DISULFIDE OXIDOREDUCTASE"/>
    <property type="match status" value="1"/>
</dbReference>
<evidence type="ECO:0000313" key="5">
    <source>
        <dbReference type="Proteomes" id="UP001146793"/>
    </source>
</evidence>
<dbReference type="PRINTS" id="PR01301">
    <property type="entry name" value="RGSPROTEIN"/>
</dbReference>
<evidence type="ECO:0000256" key="2">
    <source>
        <dbReference type="SAM" id="MobiDB-lite"/>
    </source>
</evidence>
<dbReference type="InterPro" id="IPR016137">
    <property type="entry name" value="RGS"/>
</dbReference>
<dbReference type="Proteomes" id="UP001146793">
    <property type="component" value="Unassembled WGS sequence"/>
</dbReference>
<dbReference type="InterPro" id="IPR006869">
    <property type="entry name" value="DUF547"/>
</dbReference>
<reference evidence="4" key="1">
    <citation type="submission" date="2022-08" db="EMBL/GenBank/DDBJ databases">
        <title>Novel sulphate-reducing endosymbionts in the free-living metamonad Anaeramoeba.</title>
        <authorList>
            <person name="Jerlstrom-Hultqvist J."/>
            <person name="Cepicka I."/>
            <person name="Gallot-Lavallee L."/>
            <person name="Salas-Leiva D."/>
            <person name="Curtis B.A."/>
            <person name="Zahonova K."/>
            <person name="Pipaliya S."/>
            <person name="Dacks J."/>
            <person name="Roger A.J."/>
        </authorList>
    </citation>
    <scope>NUCLEOTIDE SEQUENCE</scope>
    <source>
        <strain evidence="4">Busselton2</strain>
    </source>
</reference>
<proteinExistence type="predicted"/>
<feature type="region of interest" description="Disordered" evidence="2">
    <location>
        <begin position="258"/>
        <end position="282"/>
    </location>
</feature>
<feature type="compositionally biased region" description="Polar residues" evidence="2">
    <location>
        <begin position="271"/>
        <end position="282"/>
    </location>
</feature>
<dbReference type="PANTHER" id="PTHR46361">
    <property type="entry name" value="ELECTRON CARRIER/ PROTEIN DISULFIDE OXIDOREDUCTASE"/>
    <property type="match status" value="1"/>
</dbReference>
<dbReference type="SMART" id="SM00315">
    <property type="entry name" value="RGS"/>
    <property type="match status" value="1"/>
</dbReference>